<evidence type="ECO:0000256" key="1">
    <source>
        <dbReference type="SAM" id="MobiDB-lite"/>
    </source>
</evidence>
<keyword evidence="3" id="KW-1185">Reference proteome</keyword>
<feature type="compositionally biased region" description="Polar residues" evidence="1">
    <location>
        <begin position="44"/>
        <end position="78"/>
    </location>
</feature>
<gene>
    <name evidence="2" type="ORF">Nepgr_003066</name>
</gene>
<organism evidence="2 3">
    <name type="scientific">Nepenthes gracilis</name>
    <name type="common">Slender pitcher plant</name>
    <dbReference type="NCBI Taxonomy" id="150966"/>
    <lineage>
        <taxon>Eukaryota</taxon>
        <taxon>Viridiplantae</taxon>
        <taxon>Streptophyta</taxon>
        <taxon>Embryophyta</taxon>
        <taxon>Tracheophyta</taxon>
        <taxon>Spermatophyta</taxon>
        <taxon>Magnoliopsida</taxon>
        <taxon>eudicotyledons</taxon>
        <taxon>Gunneridae</taxon>
        <taxon>Pentapetalae</taxon>
        <taxon>Caryophyllales</taxon>
        <taxon>Nepenthaceae</taxon>
        <taxon>Nepenthes</taxon>
    </lineage>
</organism>
<evidence type="ECO:0000313" key="3">
    <source>
        <dbReference type="Proteomes" id="UP001279734"/>
    </source>
</evidence>
<sequence length="109" mass="11720">MHAYTVNFSQIQIFTRTPNGSSQSNLKKKTSKSKLNGHSPNAILGTTSSSKERATTQNPAPMKSMSQPIKRSGLNPSGLSHDFGSLPISQTLTKTRDFAGISYSSMVTS</sequence>
<accession>A0AAD3XCW4</accession>
<dbReference type="AlphaFoldDB" id="A0AAD3XCW4"/>
<reference evidence="2" key="1">
    <citation type="submission" date="2023-05" db="EMBL/GenBank/DDBJ databases">
        <title>Nepenthes gracilis genome sequencing.</title>
        <authorList>
            <person name="Fukushima K."/>
        </authorList>
    </citation>
    <scope>NUCLEOTIDE SEQUENCE</scope>
    <source>
        <strain evidence="2">SING2019-196</strain>
    </source>
</reference>
<protein>
    <submittedName>
        <fullName evidence="2">Uncharacterized protein</fullName>
    </submittedName>
</protein>
<proteinExistence type="predicted"/>
<comment type="caution">
    <text evidence="2">The sequence shown here is derived from an EMBL/GenBank/DDBJ whole genome shotgun (WGS) entry which is preliminary data.</text>
</comment>
<feature type="region of interest" description="Disordered" evidence="1">
    <location>
        <begin position="14"/>
        <end position="86"/>
    </location>
</feature>
<name>A0AAD3XCW4_NEPGR</name>
<dbReference type="EMBL" id="BSYO01000002">
    <property type="protein sequence ID" value="GMH01227.1"/>
    <property type="molecule type" value="Genomic_DNA"/>
</dbReference>
<dbReference type="Proteomes" id="UP001279734">
    <property type="component" value="Unassembled WGS sequence"/>
</dbReference>
<evidence type="ECO:0000313" key="2">
    <source>
        <dbReference type="EMBL" id="GMH01227.1"/>
    </source>
</evidence>